<dbReference type="KEGG" id="mru:mru_1164"/>
<dbReference type="Proteomes" id="UP000008680">
    <property type="component" value="Chromosome"/>
</dbReference>
<dbReference type="HOGENOM" id="CLU_599382_0_0_2"/>
<organism evidence="1 2">
    <name type="scientific">Methanobrevibacter ruminantium (strain ATCC 35063 / DSM 1093 / JCM 13430 / OCM 146 / M1)</name>
    <name type="common">Methanobacterium ruminantium</name>
    <dbReference type="NCBI Taxonomy" id="634498"/>
    <lineage>
        <taxon>Archaea</taxon>
        <taxon>Methanobacteriati</taxon>
        <taxon>Methanobacteriota</taxon>
        <taxon>Methanomada group</taxon>
        <taxon>Methanobacteria</taxon>
        <taxon>Methanobacteriales</taxon>
        <taxon>Methanobacteriaceae</taxon>
        <taxon>Methanobrevibacter</taxon>
    </lineage>
</organism>
<proteinExistence type="predicted"/>
<gene>
    <name evidence="1" type="ordered locus">mru_1164</name>
</gene>
<dbReference type="AlphaFoldDB" id="D3E3A3"/>
<evidence type="ECO:0000313" key="1">
    <source>
        <dbReference type="EMBL" id="ADC47014.1"/>
    </source>
</evidence>
<dbReference type="PATRIC" id="fig|634498.28.peg.1165"/>
<evidence type="ECO:0008006" key="3">
    <source>
        <dbReference type="Google" id="ProtNLM"/>
    </source>
</evidence>
<dbReference type="GeneID" id="8770815"/>
<dbReference type="eggNOG" id="arCOG09531">
    <property type="taxonomic scope" value="Archaea"/>
</dbReference>
<sequence>MQTCSYCGNKIRNKAKYCDNCNSYLKLNNLEIQFDPKKYEKIRLLEKAIKEASNLIEEDNYGNLSAKTQIQIIYDTIYSYLVETTNFLKVLKKYDLNEKYFVYHSLEFINRVSKYPNGIISNEFLFEINRIFSDLKNKNNNNTRKYLFYTNINNREYIENTLLEILEYFDFKVFSYDDFKFPPEFPENFKTKFKSKYLILEYNSAENHISNKEEKALNQLYLLFGYLTFIHRFGRLNEKWHVNRFTLNHQISDLNASAMIELDKNNNFLDIHESLDILRTEIKLDKSDLIKFTNIPFKTNLYESIKNDVKNEVVLHNIEEYLRLYYIASTKSDLENSFIKFWTLAEKILKATFGQMNDESMVRYMKKILKYFGFANYIQDRIPFLRIKRNRLVHEIKDEITINDRNIIKLVVDYLILFLLNWSGELNNNEEYKFILDNFNKTDLNRRVELLSILNE</sequence>
<protein>
    <recommendedName>
        <fullName evidence="3">Apea-like HEPN domain-containing protein</fullName>
    </recommendedName>
</protein>
<evidence type="ECO:0000313" key="2">
    <source>
        <dbReference type="Proteomes" id="UP000008680"/>
    </source>
</evidence>
<dbReference type="OrthoDB" id="384948at2157"/>
<accession>D3E3A3</accession>
<reference evidence="1 2" key="1">
    <citation type="journal article" date="2010" name="PLoS ONE">
        <title>The genome sequence of the rumen methanogen Methanobrevibacter ruminantium reveals new possibilities for controlling ruminant methane emissions.</title>
        <authorList>
            <person name="Leahy S.C."/>
            <person name="Kelly W.J."/>
            <person name="Altermann E."/>
            <person name="Ronimus R.S."/>
            <person name="Yeoman C.J."/>
            <person name="Pacheco D.M."/>
            <person name="Li D."/>
            <person name="Kong Z."/>
            <person name="McTavish S."/>
            <person name="Sang C."/>
            <person name="Lambie S.C."/>
            <person name="Janssen P.H."/>
            <person name="Dey D."/>
            <person name="Attwood G.T."/>
        </authorList>
    </citation>
    <scope>NUCLEOTIDE SEQUENCE [LARGE SCALE GENOMIC DNA]</scope>
    <source>
        <strain evidence="2">ATCC 35063 / DSM 1093 / JCM 13430 / OCM 146 / M1</strain>
    </source>
</reference>
<dbReference type="EMBL" id="CP001719">
    <property type="protein sequence ID" value="ADC47014.1"/>
    <property type="molecule type" value="Genomic_DNA"/>
</dbReference>
<dbReference type="RefSeq" id="WP_012955963.1">
    <property type="nucleotide sequence ID" value="NC_013790.1"/>
</dbReference>
<keyword evidence="2" id="KW-1185">Reference proteome</keyword>
<name>D3E3A3_METRM</name>